<dbReference type="Pfam" id="PF13302">
    <property type="entry name" value="Acetyltransf_3"/>
    <property type="match status" value="1"/>
</dbReference>
<dbReference type="GeneID" id="31002157"/>
<dbReference type="EMBL" id="LFMY01000003">
    <property type="protein sequence ID" value="OKL62050.1"/>
    <property type="molecule type" value="Genomic_DNA"/>
</dbReference>
<dbReference type="SUPFAM" id="SSF55729">
    <property type="entry name" value="Acyl-CoA N-acyltransferases (Nat)"/>
    <property type="match status" value="1"/>
</dbReference>
<sequence length="204" mass="22727">MSTHFSPPSSFSIPTERLHISYIQPENPDHHAFIVHLWNTEQFIQTCGNTGIDTPEKAKEFCKNRVQADYNRNKHGQFLVSLKPHPDASLAESKLIGMVSLMKGEPPNAYTCPDIGYTMLPEENGKGYATEAALGLLDYARRELNVTGVFGFCSKDNPASRRVLEKLGLEFRGLRKLRIFGGSLDAVYATPEMSSDLTVYGIDD</sequence>
<reference evidence="2 3" key="1">
    <citation type="submission" date="2015-06" db="EMBL/GenBank/DDBJ databases">
        <title>Talaromyces atroroseus IBT 11181 draft genome.</title>
        <authorList>
            <person name="Rasmussen K.B."/>
            <person name="Rasmussen S."/>
            <person name="Petersen B."/>
            <person name="Sicheritz-Ponten T."/>
            <person name="Mortensen U.H."/>
            <person name="Thrane U."/>
        </authorList>
    </citation>
    <scope>NUCLEOTIDE SEQUENCE [LARGE SCALE GENOMIC DNA]</scope>
    <source>
        <strain evidence="2 3">IBT 11181</strain>
    </source>
</reference>
<dbReference type="AlphaFoldDB" id="A0A225AMD1"/>
<dbReference type="InterPro" id="IPR000182">
    <property type="entry name" value="GNAT_dom"/>
</dbReference>
<dbReference type="RefSeq" id="XP_020122171.1">
    <property type="nucleotide sequence ID" value="XM_020264440.1"/>
</dbReference>
<proteinExistence type="predicted"/>
<keyword evidence="3" id="KW-1185">Reference proteome</keyword>
<name>A0A225AMD1_TALAT</name>
<dbReference type="InterPro" id="IPR016181">
    <property type="entry name" value="Acyl_CoA_acyltransferase"/>
</dbReference>
<dbReference type="Gene3D" id="3.40.630.30">
    <property type="match status" value="1"/>
</dbReference>
<dbReference type="OrthoDB" id="630895at2759"/>
<dbReference type="Proteomes" id="UP000214365">
    <property type="component" value="Unassembled WGS sequence"/>
</dbReference>
<dbReference type="PANTHER" id="PTHR43792">
    <property type="entry name" value="GNAT FAMILY, PUTATIVE (AFU_ORTHOLOGUE AFUA_3G00765)-RELATED-RELATED"/>
    <property type="match status" value="1"/>
</dbReference>
<organism evidence="2 3">
    <name type="scientific">Talaromyces atroroseus</name>
    <dbReference type="NCBI Taxonomy" id="1441469"/>
    <lineage>
        <taxon>Eukaryota</taxon>
        <taxon>Fungi</taxon>
        <taxon>Dikarya</taxon>
        <taxon>Ascomycota</taxon>
        <taxon>Pezizomycotina</taxon>
        <taxon>Eurotiomycetes</taxon>
        <taxon>Eurotiomycetidae</taxon>
        <taxon>Eurotiales</taxon>
        <taxon>Trichocomaceae</taxon>
        <taxon>Talaromyces</taxon>
        <taxon>Talaromyces sect. Trachyspermi</taxon>
    </lineage>
</organism>
<dbReference type="PROSITE" id="PS51186">
    <property type="entry name" value="GNAT"/>
    <property type="match status" value="1"/>
</dbReference>
<dbReference type="InterPro" id="IPR051531">
    <property type="entry name" value="N-acetyltransferase"/>
</dbReference>
<protein>
    <recommendedName>
        <fullName evidence="1">N-acetyltransferase domain-containing protein</fullName>
    </recommendedName>
</protein>
<evidence type="ECO:0000313" key="3">
    <source>
        <dbReference type="Proteomes" id="UP000214365"/>
    </source>
</evidence>
<evidence type="ECO:0000259" key="1">
    <source>
        <dbReference type="PROSITE" id="PS51186"/>
    </source>
</evidence>
<gene>
    <name evidence="2" type="ORF">UA08_02402</name>
</gene>
<accession>A0A225AMD1</accession>
<dbReference type="STRING" id="1441469.A0A225AMD1"/>
<evidence type="ECO:0000313" key="2">
    <source>
        <dbReference type="EMBL" id="OKL62050.1"/>
    </source>
</evidence>
<dbReference type="PANTHER" id="PTHR43792:SF16">
    <property type="entry name" value="N-ACETYLTRANSFERASE DOMAIN-CONTAINING PROTEIN"/>
    <property type="match status" value="1"/>
</dbReference>
<feature type="domain" description="N-acetyltransferase" evidence="1">
    <location>
        <begin position="33"/>
        <end position="194"/>
    </location>
</feature>
<dbReference type="GO" id="GO:0016747">
    <property type="term" value="F:acyltransferase activity, transferring groups other than amino-acyl groups"/>
    <property type="evidence" value="ECO:0007669"/>
    <property type="project" value="InterPro"/>
</dbReference>
<comment type="caution">
    <text evidence="2">The sequence shown here is derived from an EMBL/GenBank/DDBJ whole genome shotgun (WGS) entry which is preliminary data.</text>
</comment>